<sequence length="104" mass="12695">MNDKPYKLSILPLFEEDLNQIVDYISHRLKNPIAAENFVDEVEKAIYERLTCAESFEQYHSVRERQYPYYRIQVRNYSIFYVVIGDTMEVRRIIYSRRNLKKHI</sequence>
<reference evidence="2 3" key="1">
    <citation type="submission" date="2018-08" db="EMBL/GenBank/DDBJ databases">
        <title>Murine metabolic-syndrome-specific gut microbial biobank.</title>
        <authorList>
            <person name="Liu C."/>
        </authorList>
    </citation>
    <scope>NUCLEOTIDE SEQUENCE [LARGE SCALE GENOMIC DNA]</scope>
    <source>
        <strain evidence="2 3">X69</strain>
    </source>
</reference>
<protein>
    <submittedName>
        <fullName evidence="2">Type II toxin-antitoxin system RelE/ParE family toxin</fullName>
    </submittedName>
</protein>
<dbReference type="AlphaFoldDB" id="A0A845RAQ0"/>
<dbReference type="InterPro" id="IPR035093">
    <property type="entry name" value="RelE/ParE_toxin_dom_sf"/>
</dbReference>
<dbReference type="RefSeq" id="WP_160208062.1">
    <property type="nucleotide sequence ID" value="NZ_JBCLRJ010000027.1"/>
</dbReference>
<evidence type="ECO:0000313" key="3">
    <source>
        <dbReference type="Proteomes" id="UP000446348"/>
    </source>
</evidence>
<name>A0A845RAQ0_9FIRM</name>
<accession>A0A845RAQ0</accession>
<evidence type="ECO:0000313" key="2">
    <source>
        <dbReference type="EMBL" id="NBI77286.1"/>
    </source>
</evidence>
<keyword evidence="1" id="KW-1277">Toxin-antitoxin system</keyword>
<proteinExistence type="predicted"/>
<dbReference type="OrthoDB" id="362857at2"/>
<gene>
    <name evidence="2" type="ORF">D3Z39_00070</name>
</gene>
<comment type="caution">
    <text evidence="2">The sequence shown here is derived from an EMBL/GenBank/DDBJ whole genome shotgun (WGS) entry which is preliminary data.</text>
</comment>
<dbReference type="Proteomes" id="UP000446348">
    <property type="component" value="Unassembled WGS sequence"/>
</dbReference>
<dbReference type="Gene3D" id="3.30.2310.20">
    <property type="entry name" value="RelE-like"/>
    <property type="match status" value="1"/>
</dbReference>
<organism evidence="2 3">
    <name type="scientific">Anaerotruncus colihominis</name>
    <dbReference type="NCBI Taxonomy" id="169435"/>
    <lineage>
        <taxon>Bacteria</taxon>
        <taxon>Bacillati</taxon>
        <taxon>Bacillota</taxon>
        <taxon>Clostridia</taxon>
        <taxon>Eubacteriales</taxon>
        <taxon>Oscillospiraceae</taxon>
        <taxon>Anaerotruncus</taxon>
    </lineage>
</organism>
<dbReference type="EMBL" id="QXWZ01000001">
    <property type="protein sequence ID" value="NBI77286.1"/>
    <property type="molecule type" value="Genomic_DNA"/>
</dbReference>
<evidence type="ECO:0000256" key="1">
    <source>
        <dbReference type="ARBA" id="ARBA00022649"/>
    </source>
</evidence>
<dbReference type="Pfam" id="PF05016">
    <property type="entry name" value="ParE_toxin"/>
    <property type="match status" value="1"/>
</dbReference>
<dbReference type="InterPro" id="IPR007712">
    <property type="entry name" value="RelE/ParE_toxin"/>
</dbReference>